<name>A0A7U0GBS3_9CAUD</name>
<evidence type="ECO:0000313" key="1">
    <source>
        <dbReference type="EMBL" id="QQV92270.1"/>
    </source>
</evidence>
<sequence length="119" mass="14090">MGNSLYLEFNRLSQEDQFAMRYDLIVDRLQKDLLRLKKEKPVDIDQYTVFIQASEKAEGLRLFIDWLRKSKEGWHDDSIILYHSLDRATFNARVAKGISEFITQYRAFDTAEDPSVIPW</sequence>
<keyword evidence="2" id="KW-1185">Reference proteome</keyword>
<gene>
    <name evidence="1" type="ORF">vBKpMFBKp24_058</name>
</gene>
<protein>
    <submittedName>
        <fullName evidence="1">Uncharacterized protein</fullName>
    </submittedName>
</protein>
<dbReference type="Proteomes" id="UP000596381">
    <property type="component" value="Segment"/>
</dbReference>
<proteinExistence type="predicted"/>
<reference evidence="1 2" key="1">
    <citation type="submission" date="2020-12" db="EMBL/GenBank/DDBJ databases">
        <title>Genomic characterization of four novel bacteriophages infecting Klebsiella pneumoniae.</title>
        <authorList>
            <person name="Estrada Bonilla B."/>
            <person name="Costa A.R."/>
            <person name="van Rossum T."/>
            <person name="Hagedoorn S."/>
            <person name="Wallinga H."/>
            <person name="Xiao M."/>
            <person name="Song W."/>
            <person name="Haas P.-J."/>
            <person name="Nobrega F.L."/>
            <person name="Brouns S.J.J."/>
        </authorList>
    </citation>
    <scope>NUCLEOTIDE SEQUENCE [LARGE SCALE GENOMIC DNA]</scope>
</reference>
<organism evidence="1 2">
    <name type="scientific">Klebsiella phage vB_KpM_FBKp24</name>
    <dbReference type="NCBI Taxonomy" id="2801834"/>
    <lineage>
        <taxon>Viruses</taxon>
        <taxon>Duplodnaviria</taxon>
        <taxon>Heunggongvirae</taxon>
        <taxon>Uroviricota</taxon>
        <taxon>Caudoviricetes</taxon>
        <taxon>Chimalliviridae</taxon>
        <taxon>Maaswegvirus</taxon>
        <taxon>Maaswegvirus Kp24</taxon>
    </lineage>
</organism>
<accession>A0A7U0GBS3</accession>
<dbReference type="EMBL" id="MW394391">
    <property type="protein sequence ID" value="QQV92270.1"/>
    <property type="molecule type" value="Genomic_DNA"/>
</dbReference>
<evidence type="ECO:0000313" key="2">
    <source>
        <dbReference type="Proteomes" id="UP000596381"/>
    </source>
</evidence>